<dbReference type="InterPro" id="IPR001611">
    <property type="entry name" value="Leu-rich_rpt"/>
</dbReference>
<dbReference type="EMBL" id="CDMZ01005767">
    <property type="protein sequence ID" value="CEM54224.1"/>
    <property type="molecule type" value="Genomic_DNA"/>
</dbReference>
<gene>
    <name evidence="5" type="ORF">Cvel_12602</name>
</gene>
<dbReference type="GO" id="GO:0005096">
    <property type="term" value="F:GTPase activator activity"/>
    <property type="evidence" value="ECO:0007669"/>
    <property type="project" value="UniProtKB-KW"/>
</dbReference>
<name>A0A0G4IAM4_9ALVE</name>
<dbReference type="VEuPathDB" id="CryptoDB:Cvel_12602"/>
<evidence type="ECO:0000313" key="5">
    <source>
        <dbReference type="EMBL" id="CEM54224.1"/>
    </source>
</evidence>
<dbReference type="GO" id="GO:0006913">
    <property type="term" value="P:nucleocytoplasmic transport"/>
    <property type="evidence" value="ECO:0007669"/>
    <property type="project" value="TreeGrafter"/>
</dbReference>
<evidence type="ECO:0000256" key="4">
    <source>
        <dbReference type="SAM" id="MobiDB-lite"/>
    </source>
</evidence>
<dbReference type="GO" id="GO:0005634">
    <property type="term" value="C:nucleus"/>
    <property type="evidence" value="ECO:0007669"/>
    <property type="project" value="TreeGrafter"/>
</dbReference>
<evidence type="ECO:0000256" key="3">
    <source>
        <dbReference type="ARBA" id="ARBA00022737"/>
    </source>
</evidence>
<dbReference type="SUPFAM" id="SSF52047">
    <property type="entry name" value="RNI-like"/>
    <property type="match status" value="1"/>
</dbReference>
<keyword evidence="2" id="KW-0433">Leucine-rich repeat</keyword>
<dbReference type="AlphaFoldDB" id="A0A0G4IAM4"/>
<evidence type="ECO:0000256" key="2">
    <source>
        <dbReference type="ARBA" id="ARBA00022614"/>
    </source>
</evidence>
<dbReference type="InterPro" id="IPR027038">
    <property type="entry name" value="RanGap"/>
</dbReference>
<dbReference type="PhylomeDB" id="A0A0G4IAM4"/>
<sequence>MAVSDTAPQTPPGVANDSSDSESLEDFNYVTETALSIALEVCFMETMTVVKRGLFTELWLMLCLAKRGRRLHPLTEVDLTAERHLPLKLDDNKATELFAVLPSTLCVLKLQGQSGVGPKGWRELGERLHVGQIPRLTHLSLSHCRLGLADVITIFSALPESLKILELNEIRHAGNGAFQLSAWMPLVSRFSSLTHLRELKLRVCRLDRDSASILFSSLPLSLQVLDISGNPTVPSNAWALLGSAMERGGLPNLESLDVGKCQLGNEAGLALFPFLPVSTARLNLEALSQMGKEGWTSLGSRLKDLGRLKFLSVRDCRLDVNSKATGLFSCLPASLEHLDIRWNGRMDEETFDALSNAMGQQEGLHEGLPRLKTLNANQCSPSPTAAVKFFRALPASLESLGLIRWYGHGPLDLVARGAWGVLAKKLEEGGLPRLRCLEMQACFHVVSDVEPILTSLPASIEEVFLAGSLSSDSEQVRDLMERLGRGGVLKDM</sequence>
<protein>
    <submittedName>
        <fullName evidence="5">Uncharacterized protein</fullName>
    </submittedName>
</protein>
<feature type="region of interest" description="Disordered" evidence="4">
    <location>
        <begin position="1"/>
        <end position="21"/>
    </location>
</feature>
<reference evidence="5" key="1">
    <citation type="submission" date="2014-11" db="EMBL/GenBank/DDBJ databases">
        <authorList>
            <person name="Otto D Thomas"/>
            <person name="Naeem Raeece"/>
        </authorList>
    </citation>
    <scope>NUCLEOTIDE SEQUENCE</scope>
</reference>
<dbReference type="GO" id="GO:0031267">
    <property type="term" value="F:small GTPase binding"/>
    <property type="evidence" value="ECO:0007669"/>
    <property type="project" value="TreeGrafter"/>
</dbReference>
<proteinExistence type="predicted"/>
<keyword evidence="1" id="KW-0343">GTPase activation</keyword>
<organism evidence="5">
    <name type="scientific">Chromera velia CCMP2878</name>
    <dbReference type="NCBI Taxonomy" id="1169474"/>
    <lineage>
        <taxon>Eukaryota</taxon>
        <taxon>Sar</taxon>
        <taxon>Alveolata</taxon>
        <taxon>Colpodellida</taxon>
        <taxon>Chromeraceae</taxon>
        <taxon>Chromera</taxon>
    </lineage>
</organism>
<dbReference type="PANTHER" id="PTHR24113:SF12">
    <property type="entry name" value="RAN GTPASE-ACTIVATING PROTEIN 1"/>
    <property type="match status" value="1"/>
</dbReference>
<accession>A0A0G4IAM4</accession>
<dbReference type="Pfam" id="PF13516">
    <property type="entry name" value="LRR_6"/>
    <property type="match status" value="1"/>
</dbReference>
<dbReference type="GO" id="GO:0005829">
    <property type="term" value="C:cytosol"/>
    <property type="evidence" value="ECO:0007669"/>
    <property type="project" value="TreeGrafter"/>
</dbReference>
<dbReference type="Gene3D" id="3.80.10.10">
    <property type="entry name" value="Ribonuclease Inhibitor"/>
    <property type="match status" value="2"/>
</dbReference>
<evidence type="ECO:0000256" key="1">
    <source>
        <dbReference type="ARBA" id="ARBA00022468"/>
    </source>
</evidence>
<dbReference type="GO" id="GO:0048471">
    <property type="term" value="C:perinuclear region of cytoplasm"/>
    <property type="evidence" value="ECO:0007669"/>
    <property type="project" value="TreeGrafter"/>
</dbReference>
<dbReference type="InterPro" id="IPR032675">
    <property type="entry name" value="LRR_dom_sf"/>
</dbReference>
<keyword evidence="3" id="KW-0677">Repeat</keyword>
<dbReference type="PANTHER" id="PTHR24113">
    <property type="entry name" value="RAN GTPASE-ACTIVATING PROTEIN 1"/>
    <property type="match status" value="1"/>
</dbReference>